<evidence type="ECO:0000259" key="2">
    <source>
        <dbReference type="PROSITE" id="PS50132"/>
    </source>
</evidence>
<dbReference type="SUPFAM" id="SSF48097">
    <property type="entry name" value="Regulator of G-protein signaling, RGS"/>
    <property type="match status" value="1"/>
</dbReference>
<reference evidence="3" key="1">
    <citation type="submission" date="2021-01" db="EMBL/GenBank/DDBJ databases">
        <authorList>
            <person name="Corre E."/>
            <person name="Pelletier E."/>
            <person name="Niang G."/>
            <person name="Scheremetjew M."/>
            <person name="Finn R."/>
            <person name="Kale V."/>
            <person name="Holt S."/>
            <person name="Cochrane G."/>
            <person name="Meng A."/>
            <person name="Brown T."/>
            <person name="Cohen L."/>
        </authorList>
    </citation>
    <scope>NUCLEOTIDE SEQUENCE</scope>
    <source>
        <strain evidence="3">GSBS06</strain>
    </source>
</reference>
<keyword evidence="1" id="KW-0812">Transmembrane</keyword>
<name>A0A7S3PNN0_9STRA</name>
<feature type="transmembrane region" description="Helical" evidence="1">
    <location>
        <begin position="27"/>
        <end position="49"/>
    </location>
</feature>
<dbReference type="PANTHER" id="PTHR10845">
    <property type="entry name" value="REGULATOR OF G PROTEIN SIGNALING"/>
    <property type="match status" value="1"/>
</dbReference>
<dbReference type="PROSITE" id="PS50132">
    <property type="entry name" value="RGS"/>
    <property type="match status" value="1"/>
</dbReference>
<sequence length="483" mass="55707">MSSNMSSCGVNPHVDQFNSESAPPNRYFALTLMVILIPVQSFFLGWYVVRQNHCEYLRRREYGLILLFACGTFWQYLWCVREYIGRENFPCSLHVTLIPVLLLFQASTVAIRCILFHFRIRLGKLLAKIKSSETLQLYLVDVTSQTSTYVEYEMEGIATYNDDDDDADSAVKTSDAYSTGLSSRRPLSVSSFDRRNLRRTVYFASRRFGWHLFSLFTLFALVYVVVEMRGVIACNGCNLHTGEIIILAVAGALICIPNYVILYINRREPDPLRIATEIGLNMLIPAMFFFGWLILHSIDPGNLEESGKWSWNYLVVGMGFSFFFLTIPLQLYYSYTSERSLDGMYPDLPKILQSHSGRELFKAHLAQEFSVENFLFWQYATMWKNKYKKGSKKTAVNYSRIFYTFLESGCTLQINVSHAIQQRVGKHLERLNNSAVPNDALDECVEEVIGLMSQSLSRFYRSDLYEQYRKHVVGHSENLNHSI</sequence>
<dbReference type="PANTHER" id="PTHR10845:SF192">
    <property type="entry name" value="DOUBLE HIT, ISOFORM B"/>
    <property type="match status" value="1"/>
</dbReference>
<keyword evidence="1" id="KW-0472">Membrane</keyword>
<evidence type="ECO:0000313" key="3">
    <source>
        <dbReference type="EMBL" id="CAE0445361.1"/>
    </source>
</evidence>
<dbReference type="AlphaFoldDB" id="A0A7S3PNN0"/>
<dbReference type="Pfam" id="PF00615">
    <property type="entry name" value="RGS"/>
    <property type="match status" value="1"/>
</dbReference>
<dbReference type="Gene3D" id="1.10.167.10">
    <property type="entry name" value="Regulator of G-protein Signalling 4, domain 2"/>
    <property type="match status" value="1"/>
</dbReference>
<protein>
    <recommendedName>
        <fullName evidence="2">RGS domain-containing protein</fullName>
    </recommendedName>
</protein>
<dbReference type="SMART" id="SM00315">
    <property type="entry name" value="RGS"/>
    <property type="match status" value="1"/>
</dbReference>
<keyword evidence="1" id="KW-1133">Transmembrane helix</keyword>
<feature type="transmembrane region" description="Helical" evidence="1">
    <location>
        <begin position="208"/>
        <end position="232"/>
    </location>
</feature>
<gene>
    <name evidence="3" type="ORF">ASTO00021_LOCUS15380</name>
</gene>
<feature type="domain" description="RGS" evidence="2">
    <location>
        <begin position="347"/>
        <end position="469"/>
    </location>
</feature>
<feature type="transmembrane region" description="Helical" evidence="1">
    <location>
        <begin position="61"/>
        <end position="77"/>
    </location>
</feature>
<dbReference type="CDD" id="cd07440">
    <property type="entry name" value="RGS"/>
    <property type="match status" value="1"/>
</dbReference>
<feature type="transmembrane region" description="Helical" evidence="1">
    <location>
        <begin position="244"/>
        <end position="266"/>
    </location>
</feature>
<proteinExistence type="predicted"/>
<accession>A0A7S3PNN0</accession>
<dbReference type="EMBL" id="HBIN01020144">
    <property type="protein sequence ID" value="CAE0445361.1"/>
    <property type="molecule type" value="Transcribed_RNA"/>
</dbReference>
<evidence type="ECO:0000256" key="1">
    <source>
        <dbReference type="SAM" id="Phobius"/>
    </source>
</evidence>
<dbReference type="InterPro" id="IPR016137">
    <property type="entry name" value="RGS"/>
</dbReference>
<feature type="transmembrane region" description="Helical" evidence="1">
    <location>
        <begin position="310"/>
        <end position="333"/>
    </location>
</feature>
<feature type="transmembrane region" description="Helical" evidence="1">
    <location>
        <begin position="97"/>
        <end position="118"/>
    </location>
</feature>
<dbReference type="InterPro" id="IPR044926">
    <property type="entry name" value="RGS_subdomain_2"/>
</dbReference>
<feature type="transmembrane region" description="Helical" evidence="1">
    <location>
        <begin position="278"/>
        <end position="298"/>
    </location>
</feature>
<organism evidence="3">
    <name type="scientific">Aplanochytrium stocchinoi</name>
    <dbReference type="NCBI Taxonomy" id="215587"/>
    <lineage>
        <taxon>Eukaryota</taxon>
        <taxon>Sar</taxon>
        <taxon>Stramenopiles</taxon>
        <taxon>Bigyra</taxon>
        <taxon>Labyrinthulomycetes</taxon>
        <taxon>Thraustochytrida</taxon>
        <taxon>Thraustochytriidae</taxon>
        <taxon>Aplanochytrium</taxon>
    </lineage>
</organism>
<dbReference type="InterPro" id="IPR036305">
    <property type="entry name" value="RGS_sf"/>
</dbReference>